<keyword evidence="2" id="KW-1185">Reference proteome</keyword>
<dbReference type="OrthoDB" id="7432392at2"/>
<gene>
    <name evidence="1" type="ORF">D3Y57_05885</name>
</gene>
<reference evidence="1 2" key="1">
    <citation type="submission" date="2018-09" db="EMBL/GenBank/DDBJ databases">
        <title>Sphingomonas peninsula sp. nov., isolated from fildes peninsula, Antarctic soil.</title>
        <authorList>
            <person name="Yingchao G."/>
        </authorList>
    </citation>
    <scope>NUCLEOTIDE SEQUENCE [LARGE SCALE GENOMIC DNA]</scope>
    <source>
        <strain evidence="1 2">YZ-8</strain>
    </source>
</reference>
<evidence type="ECO:0000313" key="1">
    <source>
        <dbReference type="EMBL" id="AYJ85593.1"/>
    </source>
</evidence>
<sequence length="95" mass="9947">MGPTASKISAPTTGMFIVFIELAYDYQPLLLGSFIGASVMQTSHAFIVRARLSGNLLGAFTMDSSGNYVRSRGGTGARMATTQGATVDNCANFTS</sequence>
<protein>
    <submittedName>
        <fullName evidence="1">Uncharacterized protein</fullName>
    </submittedName>
</protein>
<evidence type="ECO:0000313" key="2">
    <source>
        <dbReference type="Proteomes" id="UP000276254"/>
    </source>
</evidence>
<dbReference type="AlphaFoldDB" id="A0A494TF14"/>
<dbReference type="Proteomes" id="UP000276254">
    <property type="component" value="Chromosome"/>
</dbReference>
<organism evidence="1 2">
    <name type="scientific">Sphingomonas paeninsulae</name>
    <dbReference type="NCBI Taxonomy" id="2319844"/>
    <lineage>
        <taxon>Bacteria</taxon>
        <taxon>Pseudomonadati</taxon>
        <taxon>Pseudomonadota</taxon>
        <taxon>Alphaproteobacteria</taxon>
        <taxon>Sphingomonadales</taxon>
        <taxon>Sphingomonadaceae</taxon>
        <taxon>Sphingomonas</taxon>
    </lineage>
</organism>
<name>A0A494TF14_SPHPE</name>
<dbReference type="KEGG" id="spha:D3Y57_05885"/>
<dbReference type="EMBL" id="CP032829">
    <property type="protein sequence ID" value="AYJ85593.1"/>
    <property type="molecule type" value="Genomic_DNA"/>
</dbReference>
<accession>A0A494TF14</accession>
<proteinExistence type="predicted"/>